<feature type="compositionally biased region" description="Basic and acidic residues" evidence="1">
    <location>
        <begin position="1"/>
        <end position="10"/>
    </location>
</feature>
<reference evidence="2 3" key="1">
    <citation type="submission" date="2016-04" db="EMBL/GenBank/DDBJ databases">
        <title>The genome of Intoshia linei affirms orthonectids as highly simplified spiralians.</title>
        <authorList>
            <person name="Mikhailov K.V."/>
            <person name="Slusarev G.S."/>
            <person name="Nikitin M.A."/>
            <person name="Logacheva M.D."/>
            <person name="Penin A."/>
            <person name="Aleoshin V."/>
            <person name="Panchin Y.V."/>
        </authorList>
    </citation>
    <scope>NUCLEOTIDE SEQUENCE [LARGE SCALE GENOMIC DNA]</scope>
    <source>
        <strain evidence="2">Intl2013</strain>
        <tissue evidence="2">Whole animal</tissue>
    </source>
</reference>
<dbReference type="PANTHER" id="PTHR13138">
    <property type="entry name" value="PROTEIN LIN1"/>
    <property type="match status" value="1"/>
</dbReference>
<dbReference type="InterPro" id="IPR035445">
    <property type="entry name" value="GYF-like_dom_sf"/>
</dbReference>
<dbReference type="OrthoDB" id="331341at2759"/>
<gene>
    <name evidence="2" type="ORF">A3Q56_00559</name>
</gene>
<dbReference type="Gene3D" id="3.30.1490.40">
    <property type="match status" value="1"/>
</dbReference>
<dbReference type="PANTHER" id="PTHR13138:SF3">
    <property type="entry name" value="CD2 ANTIGEN CYTOPLASMIC TAIL-BINDING PROTEIN 2"/>
    <property type="match status" value="1"/>
</dbReference>
<dbReference type="Proteomes" id="UP000078046">
    <property type="component" value="Unassembled WGS sequence"/>
</dbReference>
<sequence length="321" mass="37652">MSKRTLQERENEQDENSNIDDNTFTQLPTTQQMDNFMKKKKNLNDLDFCVDNDINDKKHTIDSDEEESEKLKQDEKIGRYDLDADLGQEETGVRQYDDIKITPFNLKDECDDGYFDANGTFIFVKKDEIEDNWMDNIDWNKVETNQNRLQKVIDANKDNEKEYIVDRVSFYEQLMKYVMPKECVSSAIRRYGKLSKQEKLELKKSGQKTKEKTESTKILETITGIVSDLLLDGVNNIYEMTYEALENSYMRKIDSTKCNTEDIEDVLWEYQKDKNDKSISGPVSTLEMKEIAKKLNKKSAQVRKVGSSFYSVDRIDFDLYL</sequence>
<keyword evidence="3" id="KW-1185">Reference proteome</keyword>
<organism evidence="2 3">
    <name type="scientific">Intoshia linei</name>
    <dbReference type="NCBI Taxonomy" id="1819745"/>
    <lineage>
        <taxon>Eukaryota</taxon>
        <taxon>Metazoa</taxon>
        <taxon>Spiralia</taxon>
        <taxon>Lophotrochozoa</taxon>
        <taxon>Mesozoa</taxon>
        <taxon>Orthonectida</taxon>
        <taxon>Rhopaluridae</taxon>
        <taxon>Intoshia</taxon>
    </lineage>
</organism>
<evidence type="ECO:0000313" key="2">
    <source>
        <dbReference type="EMBL" id="OAF71672.1"/>
    </source>
</evidence>
<accession>A0A177BDJ8</accession>
<comment type="caution">
    <text evidence="2">The sequence shown here is derived from an EMBL/GenBank/DDBJ whole genome shotgun (WGS) entry which is preliminary data.</text>
</comment>
<dbReference type="AlphaFoldDB" id="A0A177BDJ8"/>
<dbReference type="GO" id="GO:0005682">
    <property type="term" value="C:U5 snRNP"/>
    <property type="evidence" value="ECO:0007669"/>
    <property type="project" value="InterPro"/>
</dbReference>
<dbReference type="InterPro" id="IPR039905">
    <property type="entry name" value="CD2BP2/Lin1"/>
</dbReference>
<dbReference type="EMBL" id="LWCA01000032">
    <property type="protein sequence ID" value="OAF71672.1"/>
    <property type="molecule type" value="Genomic_DNA"/>
</dbReference>
<protein>
    <submittedName>
        <fullName evidence="2">CD2 antigen cytoplasmic tail-binding protein 2</fullName>
    </submittedName>
</protein>
<feature type="region of interest" description="Disordered" evidence="1">
    <location>
        <begin position="1"/>
        <end position="26"/>
    </location>
</feature>
<evidence type="ECO:0000313" key="3">
    <source>
        <dbReference type="Proteomes" id="UP000078046"/>
    </source>
</evidence>
<name>A0A177BDJ8_9BILA</name>
<evidence type="ECO:0000256" key="1">
    <source>
        <dbReference type="SAM" id="MobiDB-lite"/>
    </source>
</evidence>
<proteinExistence type="predicted"/>